<reference evidence="9 10" key="1">
    <citation type="submission" date="2016-06" db="EMBL/GenBank/DDBJ databases">
        <title>Draft genome of Moraxella atlantae CCUG 59586.</title>
        <authorList>
            <person name="Salva-Serra F."/>
            <person name="Engstrom-Jakobsson H."/>
            <person name="Thorell K."/>
            <person name="Gonzales-Siles L."/>
            <person name="Karlsson R."/>
            <person name="Boulund F."/>
            <person name="Engstrand L."/>
            <person name="Kristiansson E."/>
            <person name="Moore E."/>
        </authorList>
    </citation>
    <scope>NUCLEOTIDE SEQUENCE [LARGE SCALE GENOMIC DNA]</scope>
    <source>
        <strain evidence="9 10">CCUG 59586</strain>
    </source>
</reference>
<dbReference type="GO" id="GO:0043165">
    <property type="term" value="P:Gram-negative-bacterium-type cell outer membrane assembly"/>
    <property type="evidence" value="ECO:0007669"/>
    <property type="project" value="UniProtKB-UniRule"/>
</dbReference>
<name>A0A1B8QLI5_9GAMM</name>
<keyword evidence="1 6" id="KW-0732">Signal</keyword>
<feature type="compositionally biased region" description="Low complexity" evidence="7">
    <location>
        <begin position="389"/>
        <end position="406"/>
    </location>
</feature>
<sequence>MVVQISLQPRRQNMLDLAEFLIDKFLRLLQIFYSYTARAKRAHQEGVAMRLGQVNVISVRLLALVLACSVATTGCQTVKGVFGKGKKDDIPATQARTTQQGYYSEAQNYLAKGSYARATATLKDLRTFYPAGEYAEQALLDQMYAEFQHGDYLDAVASAERFIQSYPSNPQIAYAYYVRGVANMQVANDGFSKYTNLNPAHQDMGYYRVAFANLQELIARYPNSQYAPDAALRLRYMYNLFAEHEMNIARWYIKRQAYVASANRAKWVFQYYPQSEATPEAIATLAYSYQQLGMTDTARQYQQLLAINYPQLLDRNGNVRLEDARTGSSWLNKATLGLLGQSATNRDLSAIKPDATKTATKTQVIQPSLQQQAAIQQAASLRLANADVAPNAPTATPNTNLPNTPAQEAEPVAPNPLDNINFGLGLPPDNTSPVK</sequence>
<evidence type="ECO:0000256" key="2">
    <source>
        <dbReference type="ARBA" id="ARBA00023136"/>
    </source>
</evidence>
<comment type="function">
    <text evidence="6">Part of the outer membrane protein assembly complex, which is involved in assembly and insertion of beta-barrel proteins into the outer membrane.</text>
</comment>
<dbReference type="HAMAP" id="MF_00922">
    <property type="entry name" value="OM_assembly_BamD"/>
    <property type="match status" value="1"/>
</dbReference>
<comment type="subcellular location">
    <subcellularLocation>
        <location evidence="6">Cell outer membrane</location>
    </subcellularLocation>
</comment>
<protein>
    <recommendedName>
        <fullName evidence="6">Outer membrane protein assembly factor BamD</fullName>
    </recommendedName>
</protein>
<evidence type="ECO:0000313" key="10">
    <source>
        <dbReference type="Proteomes" id="UP000092616"/>
    </source>
</evidence>
<dbReference type="GO" id="GO:1990063">
    <property type="term" value="C:Bam protein complex"/>
    <property type="evidence" value="ECO:0007669"/>
    <property type="project" value="TreeGrafter"/>
</dbReference>
<dbReference type="Pfam" id="PF13525">
    <property type="entry name" value="YfiO"/>
    <property type="match status" value="1"/>
</dbReference>
<dbReference type="PANTHER" id="PTHR37423">
    <property type="entry name" value="SOLUBLE LYTIC MUREIN TRANSGLYCOSYLASE-RELATED"/>
    <property type="match status" value="1"/>
</dbReference>
<comment type="subunit">
    <text evidence="6">Part of the Bam complex.</text>
</comment>
<evidence type="ECO:0000259" key="8">
    <source>
        <dbReference type="Pfam" id="PF13525"/>
    </source>
</evidence>
<evidence type="ECO:0000256" key="5">
    <source>
        <dbReference type="ARBA" id="ARBA00023288"/>
    </source>
</evidence>
<feature type="domain" description="Outer membrane lipoprotein BamD-like" evidence="8">
    <location>
        <begin position="99"/>
        <end position="303"/>
    </location>
</feature>
<dbReference type="AlphaFoldDB" id="A0A1B8QLI5"/>
<dbReference type="InterPro" id="IPR017689">
    <property type="entry name" value="BamD"/>
</dbReference>
<keyword evidence="2 6" id="KW-0472">Membrane</keyword>
<keyword evidence="10" id="KW-1185">Reference proteome</keyword>
<proteinExistence type="inferred from homology"/>
<dbReference type="NCBIfam" id="TIGR03302">
    <property type="entry name" value="OM_YfiO"/>
    <property type="match status" value="1"/>
</dbReference>
<evidence type="ECO:0000313" key="9">
    <source>
        <dbReference type="EMBL" id="OBX84625.1"/>
    </source>
</evidence>
<accession>A0A1B8QLI5</accession>
<dbReference type="PANTHER" id="PTHR37423:SF1">
    <property type="entry name" value="OUTER MEMBRANE PROTEIN ASSEMBLY FACTOR BAMD"/>
    <property type="match status" value="1"/>
</dbReference>
<keyword evidence="5" id="KW-0449">Lipoprotein</keyword>
<feature type="region of interest" description="Disordered" evidence="7">
    <location>
        <begin position="389"/>
        <end position="435"/>
    </location>
</feature>
<dbReference type="Gene3D" id="1.25.40.10">
    <property type="entry name" value="Tetratricopeptide repeat domain"/>
    <property type="match status" value="1"/>
</dbReference>
<comment type="similarity">
    <text evidence="6">Belongs to the BamD family.</text>
</comment>
<evidence type="ECO:0000256" key="1">
    <source>
        <dbReference type="ARBA" id="ARBA00022729"/>
    </source>
</evidence>
<dbReference type="InterPro" id="IPR011990">
    <property type="entry name" value="TPR-like_helical_dom_sf"/>
</dbReference>
<evidence type="ECO:0000256" key="4">
    <source>
        <dbReference type="ARBA" id="ARBA00023237"/>
    </source>
</evidence>
<dbReference type="CDD" id="cd15830">
    <property type="entry name" value="BamD"/>
    <property type="match status" value="1"/>
</dbReference>
<dbReference type="EMBL" id="LZNA01000002">
    <property type="protein sequence ID" value="OBX84625.1"/>
    <property type="molecule type" value="Genomic_DNA"/>
</dbReference>
<organism evidence="9 10">
    <name type="scientific">Faucicola atlantae</name>
    <dbReference type="NCBI Taxonomy" id="34059"/>
    <lineage>
        <taxon>Bacteria</taxon>
        <taxon>Pseudomonadati</taxon>
        <taxon>Pseudomonadota</taxon>
        <taxon>Gammaproteobacteria</taxon>
        <taxon>Moraxellales</taxon>
        <taxon>Moraxellaceae</taxon>
        <taxon>Faucicola</taxon>
    </lineage>
</organism>
<comment type="caution">
    <text evidence="9">The sequence shown here is derived from an EMBL/GenBank/DDBJ whole genome shotgun (WGS) entry which is preliminary data.</text>
</comment>
<evidence type="ECO:0000256" key="3">
    <source>
        <dbReference type="ARBA" id="ARBA00023139"/>
    </source>
</evidence>
<evidence type="ECO:0000256" key="7">
    <source>
        <dbReference type="SAM" id="MobiDB-lite"/>
    </source>
</evidence>
<dbReference type="GO" id="GO:0051205">
    <property type="term" value="P:protein insertion into membrane"/>
    <property type="evidence" value="ECO:0007669"/>
    <property type="project" value="UniProtKB-UniRule"/>
</dbReference>
<dbReference type="Proteomes" id="UP000092616">
    <property type="component" value="Unassembled WGS sequence"/>
</dbReference>
<keyword evidence="4 6" id="KW-0998">Cell outer membrane</keyword>
<dbReference type="InterPro" id="IPR039565">
    <property type="entry name" value="BamD-like"/>
</dbReference>
<keyword evidence="3" id="KW-0564">Palmitate</keyword>
<gene>
    <name evidence="6" type="primary">bamD</name>
    <name evidence="9" type="ORF">A9306_02980</name>
</gene>
<dbReference type="SUPFAM" id="SSF48452">
    <property type="entry name" value="TPR-like"/>
    <property type="match status" value="1"/>
</dbReference>
<evidence type="ECO:0000256" key="6">
    <source>
        <dbReference type="HAMAP-Rule" id="MF_00922"/>
    </source>
</evidence>